<sequence>MPVLAKARAGGHIQDLETTYVLFGCLFLFILGLWIHRQRHTIPQSMPPLPPISEKAFHTDNLPPVRNSMSTDYVSSPLLPTSLIPMSSYEEGKGEAQIYYSPVEAGGTFDQFMFMTEAETIPRRRSYTKTTVAGAEVSGEITVAEGWRRHTRVFDGGVCLTCVESERRMTA</sequence>
<evidence type="ECO:0000313" key="3">
    <source>
        <dbReference type="Proteomes" id="UP000887226"/>
    </source>
</evidence>
<feature type="transmembrane region" description="Helical" evidence="1">
    <location>
        <begin position="20"/>
        <end position="36"/>
    </location>
</feature>
<keyword evidence="1" id="KW-0812">Transmembrane</keyword>
<gene>
    <name evidence="2" type="ORF">BJ878DRAFT_487592</name>
</gene>
<evidence type="ECO:0000256" key="1">
    <source>
        <dbReference type="SAM" id="Phobius"/>
    </source>
</evidence>
<dbReference type="OrthoDB" id="3440059at2759"/>
<keyword evidence="1" id="KW-0472">Membrane</keyword>
<name>A0A9P7ZAJ9_9HELO</name>
<keyword evidence="3" id="KW-1185">Reference proteome</keyword>
<evidence type="ECO:0000313" key="2">
    <source>
        <dbReference type="EMBL" id="KAG9248618.1"/>
    </source>
</evidence>
<reference evidence="2" key="1">
    <citation type="journal article" date="2021" name="IMA Fungus">
        <title>Genomic characterization of three marine fungi, including Emericellopsis atlantica sp. nov. with signatures of a generalist lifestyle and marine biomass degradation.</title>
        <authorList>
            <person name="Hagestad O.C."/>
            <person name="Hou L."/>
            <person name="Andersen J.H."/>
            <person name="Hansen E.H."/>
            <person name="Altermark B."/>
            <person name="Li C."/>
            <person name="Kuhnert E."/>
            <person name="Cox R.J."/>
            <person name="Crous P.W."/>
            <person name="Spatafora J.W."/>
            <person name="Lail K."/>
            <person name="Amirebrahimi M."/>
            <person name="Lipzen A."/>
            <person name="Pangilinan J."/>
            <person name="Andreopoulos W."/>
            <person name="Hayes R.D."/>
            <person name="Ng V."/>
            <person name="Grigoriev I.V."/>
            <person name="Jackson S.A."/>
            <person name="Sutton T.D.S."/>
            <person name="Dobson A.D.W."/>
            <person name="Rama T."/>
        </authorList>
    </citation>
    <scope>NUCLEOTIDE SEQUENCE</scope>
    <source>
        <strain evidence="2">TRa3180A</strain>
    </source>
</reference>
<protein>
    <submittedName>
        <fullName evidence="2">Uncharacterized protein</fullName>
    </submittedName>
</protein>
<proteinExistence type="predicted"/>
<dbReference type="AlphaFoldDB" id="A0A9P7ZAJ9"/>
<comment type="caution">
    <text evidence="2">The sequence shown here is derived from an EMBL/GenBank/DDBJ whole genome shotgun (WGS) entry which is preliminary data.</text>
</comment>
<keyword evidence="1" id="KW-1133">Transmembrane helix</keyword>
<dbReference type="Proteomes" id="UP000887226">
    <property type="component" value="Unassembled WGS sequence"/>
</dbReference>
<accession>A0A9P7ZAJ9</accession>
<dbReference type="EMBL" id="MU253746">
    <property type="protein sequence ID" value="KAG9248618.1"/>
    <property type="molecule type" value="Genomic_DNA"/>
</dbReference>
<organism evidence="2 3">
    <name type="scientific">Calycina marina</name>
    <dbReference type="NCBI Taxonomy" id="1763456"/>
    <lineage>
        <taxon>Eukaryota</taxon>
        <taxon>Fungi</taxon>
        <taxon>Dikarya</taxon>
        <taxon>Ascomycota</taxon>
        <taxon>Pezizomycotina</taxon>
        <taxon>Leotiomycetes</taxon>
        <taxon>Helotiales</taxon>
        <taxon>Pezizellaceae</taxon>
        <taxon>Calycina</taxon>
    </lineage>
</organism>